<comment type="caution">
    <text evidence="2">The sequence shown here is derived from an EMBL/GenBank/DDBJ whole genome shotgun (WGS) entry which is preliminary data.</text>
</comment>
<dbReference type="RefSeq" id="WP_343999175.1">
    <property type="nucleotide sequence ID" value="NZ_BAAAGU010000014.1"/>
</dbReference>
<evidence type="ECO:0000313" key="2">
    <source>
        <dbReference type="EMBL" id="GAA0641097.1"/>
    </source>
</evidence>
<dbReference type="PANTHER" id="PTHR34203">
    <property type="entry name" value="METHYLTRANSFERASE, FKBM FAMILY PROTEIN"/>
    <property type="match status" value="1"/>
</dbReference>
<dbReference type="InterPro" id="IPR029063">
    <property type="entry name" value="SAM-dependent_MTases_sf"/>
</dbReference>
<protein>
    <recommendedName>
        <fullName evidence="1">Methyltransferase FkbM domain-containing protein</fullName>
    </recommendedName>
</protein>
<organism evidence="2 3">
    <name type="scientific">Streptomyces thermocarboxydovorans</name>
    <dbReference type="NCBI Taxonomy" id="59298"/>
    <lineage>
        <taxon>Bacteria</taxon>
        <taxon>Bacillati</taxon>
        <taxon>Actinomycetota</taxon>
        <taxon>Actinomycetes</taxon>
        <taxon>Kitasatosporales</taxon>
        <taxon>Streptomycetaceae</taxon>
        <taxon>Streptomyces</taxon>
    </lineage>
</organism>
<dbReference type="Gene3D" id="3.40.50.150">
    <property type="entry name" value="Vaccinia Virus protein VP39"/>
    <property type="match status" value="1"/>
</dbReference>
<keyword evidence="3" id="KW-1185">Reference proteome</keyword>
<dbReference type="SUPFAM" id="SSF53335">
    <property type="entry name" value="S-adenosyl-L-methionine-dependent methyltransferases"/>
    <property type="match status" value="1"/>
</dbReference>
<name>A0ABP3SIL3_9ACTN</name>
<dbReference type="PANTHER" id="PTHR34203:SF15">
    <property type="entry name" value="SLL1173 PROTEIN"/>
    <property type="match status" value="1"/>
</dbReference>
<evidence type="ECO:0000259" key="1">
    <source>
        <dbReference type="Pfam" id="PF05050"/>
    </source>
</evidence>
<dbReference type="EMBL" id="BAAAGU010000014">
    <property type="protein sequence ID" value="GAA0641097.1"/>
    <property type="molecule type" value="Genomic_DNA"/>
</dbReference>
<gene>
    <name evidence="2" type="ORF">GCM10009535_17840</name>
</gene>
<dbReference type="NCBIfam" id="TIGR01444">
    <property type="entry name" value="fkbM_fam"/>
    <property type="match status" value="1"/>
</dbReference>
<dbReference type="InterPro" id="IPR052514">
    <property type="entry name" value="SAM-dependent_MTase"/>
</dbReference>
<dbReference type="InterPro" id="IPR006342">
    <property type="entry name" value="FkbM_mtfrase"/>
</dbReference>
<evidence type="ECO:0000313" key="3">
    <source>
        <dbReference type="Proteomes" id="UP001500724"/>
    </source>
</evidence>
<feature type="domain" description="Methyltransferase FkbM" evidence="1">
    <location>
        <begin position="56"/>
        <end position="199"/>
    </location>
</feature>
<reference evidence="3" key="1">
    <citation type="journal article" date="2019" name="Int. J. Syst. Evol. Microbiol.">
        <title>The Global Catalogue of Microorganisms (GCM) 10K type strain sequencing project: providing services to taxonomists for standard genome sequencing and annotation.</title>
        <authorList>
            <consortium name="The Broad Institute Genomics Platform"/>
            <consortium name="The Broad Institute Genome Sequencing Center for Infectious Disease"/>
            <person name="Wu L."/>
            <person name="Ma J."/>
        </authorList>
    </citation>
    <scope>NUCLEOTIDE SEQUENCE [LARGE SCALE GENOMIC DNA]</scope>
    <source>
        <strain evidence="3">JCM 10367</strain>
    </source>
</reference>
<accession>A0ABP3SIL3</accession>
<dbReference type="Pfam" id="PF05050">
    <property type="entry name" value="Methyltransf_21"/>
    <property type="match status" value="1"/>
</dbReference>
<dbReference type="Proteomes" id="UP001500724">
    <property type="component" value="Unassembled WGS sequence"/>
</dbReference>
<proteinExistence type="predicted"/>
<sequence>MTGHRTLAARVASFLPTRVVAAAARAVYPRFEPELARLADLCPPDCDTAVDVGGWYGPWTRRLAGRARRVVTVEPVPHLARLLATTSPRNVRVVRAAASDRPGIARLWLPSDDGGDRGVSSLVRRDIHGRALDVSCVTLDELGLKNVGFIKIDVDGSEPAVLRGATGLLARDRPALFIELESRIQPVAPVVTYLSLLGYDGWVLPGDTWLPLSRFPLEAHQAEASYVVTRGLLRRVLPYGVLRGPRYVNSVLFLPDGRRPGEFPVRDDSARAHRRTPR</sequence>